<organism evidence="2">
    <name type="scientific">mine drainage metagenome</name>
    <dbReference type="NCBI Taxonomy" id="410659"/>
    <lineage>
        <taxon>unclassified sequences</taxon>
        <taxon>metagenomes</taxon>
        <taxon>ecological metagenomes</taxon>
    </lineage>
</organism>
<sequence length="645" mass="71511">MNLFRRFAVNTTADILPRVWAVTLLAAFFAGLLLLSPHVFPVTGNWQLVQIQQMVHGAILYKTAYTVFPPVLYVLTALIYKLFGTGMFWYRTAGSACLTAVFALFYLFLRKNLSAKVALFLTAVSMVVYLRTPWEIYYSYLYIAYGFIILGFLAVRSRERPLAYGVLGLFFGLAWACKITIGGMGTIAAIGYFFFLGLHDITCGNYNGSISYLIKSAWTLAGAAVGYLLSFVSLVALGLHVSLVRSFSEIYLGGTKGSLPELIPRPFLNGWKYIVIAAKATDTSSLRGFIESMYNQVTLEALSSLLFGVSLALLVAAAVRALTNKTGRNQIHLFSFFAAVVSGAIAYASAMSNVFDTDSIFITVIFALMSILAFRDTFSVLLLNKVSLDDSTLAVLFGSFAILALGIGFANGAGAAVDSVVWTILLAVSGYAVCISQGLNSFSLAAALLVFSFWYKYNVSTYAWWESNILASTARYATSIGFYAPAQYYRYTTFLSGAHRCFSDLNKRANIYSFPTSTLPYQVMHSLPPTYSVVQHADVFSIRDVSAEFRRLTSAKPAIMFLSVWTPQKMREIDKAFSGGQHSSQVAFWNLLVPYVSRHYKMLREFRSDPVFGDQYNFPQEVWVRDGLSRPLLRCLIQIRDGVPQ</sequence>
<feature type="transmembrane region" description="Helical" evidence="1">
    <location>
        <begin position="395"/>
        <end position="416"/>
    </location>
</feature>
<keyword evidence="1" id="KW-0472">Membrane</keyword>
<proteinExistence type="predicted"/>
<feature type="transmembrane region" description="Helical" evidence="1">
    <location>
        <begin position="331"/>
        <end position="348"/>
    </location>
</feature>
<feature type="transmembrane region" description="Helical" evidence="1">
    <location>
        <begin position="422"/>
        <end position="455"/>
    </location>
</feature>
<evidence type="ECO:0000256" key="1">
    <source>
        <dbReference type="SAM" id="Phobius"/>
    </source>
</evidence>
<dbReference type="AlphaFoldDB" id="E6PD86"/>
<feature type="transmembrane region" description="Helical" evidence="1">
    <location>
        <begin position="218"/>
        <end position="239"/>
    </location>
</feature>
<keyword evidence="1" id="KW-0812">Transmembrane</keyword>
<feature type="transmembrane region" description="Helical" evidence="1">
    <location>
        <begin position="20"/>
        <end position="42"/>
    </location>
</feature>
<name>E6PD86_9ZZZZ</name>
<feature type="transmembrane region" description="Helical" evidence="1">
    <location>
        <begin position="136"/>
        <end position="155"/>
    </location>
</feature>
<protein>
    <submittedName>
        <fullName evidence="2">Uncharacterized protein</fullName>
    </submittedName>
</protein>
<feature type="transmembrane region" description="Helical" evidence="1">
    <location>
        <begin position="162"/>
        <end position="181"/>
    </location>
</feature>
<feature type="transmembrane region" description="Helical" evidence="1">
    <location>
        <begin position="89"/>
        <end position="108"/>
    </location>
</feature>
<feature type="transmembrane region" description="Helical" evidence="1">
    <location>
        <begin position="63"/>
        <end position="83"/>
    </location>
</feature>
<dbReference type="EMBL" id="CABL01000001">
    <property type="protein sequence ID" value="CBH74438.1"/>
    <property type="molecule type" value="Genomic_DNA"/>
</dbReference>
<evidence type="ECO:0000313" key="2">
    <source>
        <dbReference type="EMBL" id="CBH74438.1"/>
    </source>
</evidence>
<gene>
    <name evidence="2" type="ORF">CARN1_2325</name>
</gene>
<feature type="transmembrane region" description="Helical" evidence="1">
    <location>
        <begin position="301"/>
        <end position="319"/>
    </location>
</feature>
<accession>E6PD86</accession>
<keyword evidence="1" id="KW-1133">Transmembrane helix</keyword>
<comment type="caution">
    <text evidence="2">The sequence shown here is derived from an EMBL/GenBank/DDBJ whole genome shotgun (WGS) entry which is preliminary data.</text>
</comment>
<reference evidence="2" key="1">
    <citation type="submission" date="2009-10" db="EMBL/GenBank/DDBJ databases">
        <title>Diversity of trophic interactions inside an arsenic-rich microbial ecosystem.</title>
        <authorList>
            <person name="Bertin P.N."/>
            <person name="Heinrich-Salmeron A."/>
            <person name="Pelletier E."/>
            <person name="Goulhen-Chollet F."/>
            <person name="Arsene-Ploetze F."/>
            <person name="Gallien S."/>
            <person name="Calteau A."/>
            <person name="Vallenet D."/>
            <person name="Casiot C."/>
            <person name="Chane-Woon-Ming B."/>
            <person name="Giloteaux L."/>
            <person name="Barakat M."/>
            <person name="Bonnefoy V."/>
            <person name="Bruneel O."/>
            <person name="Chandler M."/>
            <person name="Cleiss J."/>
            <person name="Duran R."/>
            <person name="Elbaz-Poulichet F."/>
            <person name="Fonknechten N."/>
            <person name="Lauga B."/>
            <person name="Mornico D."/>
            <person name="Ortet P."/>
            <person name="Schaeffer C."/>
            <person name="Siguier P."/>
            <person name="Alexander Thil Smith A."/>
            <person name="Van Dorsselaer A."/>
            <person name="Weissenbach J."/>
            <person name="Medigue C."/>
            <person name="Le Paslier D."/>
        </authorList>
    </citation>
    <scope>NUCLEOTIDE SEQUENCE</scope>
</reference>
<feature type="transmembrane region" description="Helical" evidence="1">
    <location>
        <begin position="187"/>
        <end position="206"/>
    </location>
</feature>
<feature type="transmembrane region" description="Helical" evidence="1">
    <location>
        <begin position="360"/>
        <end position="383"/>
    </location>
</feature>